<reference evidence="2" key="1">
    <citation type="submission" date="2023-07" db="EMBL/GenBank/DDBJ databases">
        <title>Description of three actinobacteria isolated from air of manufacturing shop in a pharmaceutical factory.</title>
        <authorList>
            <person name="Zhang D.-F."/>
        </authorList>
    </citation>
    <scope>NUCLEOTIDE SEQUENCE [LARGE SCALE GENOMIC DNA]</scope>
    <source>
        <strain evidence="2">CCTCC AB 207010</strain>
    </source>
</reference>
<dbReference type="SUPFAM" id="SSF51726">
    <property type="entry name" value="UROD/MetE-like"/>
    <property type="match status" value="1"/>
</dbReference>
<evidence type="ECO:0000313" key="1">
    <source>
        <dbReference type="EMBL" id="MDR5712469.1"/>
    </source>
</evidence>
<dbReference type="RefSeq" id="WP_310537841.1">
    <property type="nucleotide sequence ID" value="NZ_BAAAOC010000084.1"/>
</dbReference>
<protein>
    <recommendedName>
        <fullName evidence="3">Methionine synthase</fullName>
    </recommendedName>
</protein>
<accession>A0ABU1FUY1</accession>
<evidence type="ECO:0000313" key="2">
    <source>
        <dbReference type="Proteomes" id="UP001260872"/>
    </source>
</evidence>
<dbReference type="Proteomes" id="UP001260872">
    <property type="component" value="Unassembled WGS sequence"/>
</dbReference>
<name>A0ABU1FUY1_9MICC</name>
<dbReference type="EMBL" id="JAVKGT010000026">
    <property type="protein sequence ID" value="MDR5712469.1"/>
    <property type="molecule type" value="Genomic_DNA"/>
</dbReference>
<dbReference type="InterPro" id="IPR038071">
    <property type="entry name" value="UROD/MetE-like_sf"/>
</dbReference>
<sequence>MSDQPTGVRFAAGAVMPGSDPLRAASLLESELAAPHSPALPELPARGHHASLLGRAAAQLTELYAELTSYGWRLVQRPGADHLRARALLRGDVDALADARGTRSEAGLAVAGALSLEMLGPVSLAARLAVPSGEKVLIDHGARRDLAQSLALGAAEHVAHVLRTAGPQRLTVVLLEPDYARVRAGEVATVSGYRSIRALPREETRQLIHAVVGAMRAAGAHEVLLDTGSAVGAEHVEDFFGSSSTTARSAAAASGVDGFGLPLPTLDARDWERAAELVEAGAVLRAGMLSGPSAEAESSLQELPEVSQLVARLGDPWRALGMPPASLESWVLTPWRVADREVTQRLGEVHAMRLVTRVRDAAEALTDHIRSQ</sequence>
<gene>
    <name evidence="1" type="ORF">RH857_10050</name>
</gene>
<proteinExistence type="predicted"/>
<keyword evidence="2" id="KW-1185">Reference proteome</keyword>
<comment type="caution">
    <text evidence="1">The sequence shown here is derived from an EMBL/GenBank/DDBJ whole genome shotgun (WGS) entry which is preliminary data.</text>
</comment>
<evidence type="ECO:0008006" key="3">
    <source>
        <dbReference type="Google" id="ProtNLM"/>
    </source>
</evidence>
<organism evidence="1 2">
    <name type="scientific">Nesterenkonia flava</name>
    <dbReference type="NCBI Taxonomy" id="469799"/>
    <lineage>
        <taxon>Bacteria</taxon>
        <taxon>Bacillati</taxon>
        <taxon>Actinomycetota</taxon>
        <taxon>Actinomycetes</taxon>
        <taxon>Micrococcales</taxon>
        <taxon>Micrococcaceae</taxon>
        <taxon>Nesterenkonia</taxon>
    </lineage>
</organism>